<sequence>MSTFHDETAADVPVRDITLNLSEVAAGAQDLLVGQNARPYQDISRVSREELEDRFLRLYDETLLLKQHIHKQDDKIKKLGTKLMRLVKDRGRMEQLAAGGGSAFPRVRDLEREELVEELQEKVRALQGENEGLKQRLLVAKQQVLQVQSRRTTPYGHVQPRINSGMKRLRDDTPSPSQLHPKSARSVEGGGRPPTGQLPRYGHSLLEDARAEIRNLHNVIESQQSQIEEMDQASELLRDQLRKKETEYEERLLEIRQQQTSKLRSNVSNNVTMIKLQKELTDRANAITILEGRFLQLQESHNTMKTSHDAAMVKVVELTGQLKDERLKSLNLERQLQNMTLCEKRTEELQDQINDLVKERDLLKENHDKLVSSAFDVSQQQKWRIQEQQLKLQIAQLEMALKADLTDKNEILDKIKAERDNSEKLAEEKKQLQIQVLEQKQQLDELNDRMKFYTKESEVDVAELTEALMLIKVCKSQKNGELGFLEQVEEETLRNTESSIRELRAAHAETIQELEKTRNMLSIEHKINKDYKVELEAVSRKMDCDKIEYEQRSERQAQLLDMRAAKIKKLEAQLRNLAYGTKTYVFKPDITDEDEADEFDETVHLERGENLLELQIVNATLPPSALEAFGDSEPATFCSYAFYDFEVHSTPVVTGHNPKYGFTSQYVVCMGDSFLEYLHSFSVTLELHLAMGLDYRTVAKGQLRLRQLLEQDGKVHGTVQLVGISDEIQSFGSVDYWMRLRIPMKETIRLYKERVKAMSYIDPTLNESGQLAPPSSSCNVLYVTVQCCRNLPSRDSQQPSPYVIYKFFDFPEHDTATVQDCCDPQFHDLQSYSVLMDMDLDRYLKSDALQFYVFDYKDEQMDTYLGKARVPLLSLAHDKGITGVFELANPSGLSTGHIEVTLKWKFTYMPPPGSTMDVEPAKFVPKEMPVKETDEHKQEPYDMKEETATHEELKNKDVNEILKEEREVTELHHSTAFPDVAVSNSPLPKPRLKTQMKERLAPKKVTFLDVTTTDDKNEDSSSPTASMPLQRQETKLSPIVKVVSEVTLTPPNTTEEEPEEDESHYSEGQVIPVSSQSCSDDSEISEEIIEKDVEVPAAEEDQSESTQSDSDDCIVPGQLSAGRKPSDRVRVEIVSLGLRPESRVAQDSSVVRLFVEYSLLDLPTEETPLSLPKPLPGKSIHYNYSNVIHVDVENNQARRELLKGVLQGHNPQMESIRFTVVSEPPEEEEQERECEDVGVAYLRIPDILEKQQDVIERSLNVVDVEDTSVVVGSLTVSVEGLEAMQAIMEDPDREYTPVSALQL</sequence>
<dbReference type="Gene3D" id="2.60.40.150">
    <property type="entry name" value="C2 domain"/>
    <property type="match status" value="3"/>
</dbReference>
<comment type="similarity">
    <text evidence="2">Belongs to the RPGRIP1 family.</text>
</comment>
<dbReference type="PROSITE" id="PS50004">
    <property type="entry name" value="C2"/>
    <property type="match status" value="1"/>
</dbReference>
<evidence type="ECO:0000256" key="1">
    <source>
        <dbReference type="ARBA" id="ARBA00004138"/>
    </source>
</evidence>
<feature type="coiled-coil region" evidence="6">
    <location>
        <begin position="116"/>
        <end position="143"/>
    </location>
</feature>
<dbReference type="RefSeq" id="XP_029909291.1">
    <property type="nucleotide sequence ID" value="XM_030053431.1"/>
</dbReference>
<accession>A0A668A1R8</accession>
<dbReference type="Pfam" id="PF11618">
    <property type="entry name" value="C2-C2_1"/>
    <property type="match status" value="1"/>
</dbReference>
<dbReference type="Proteomes" id="UP000472263">
    <property type="component" value="Chromosome 6"/>
</dbReference>
<evidence type="ECO:0000256" key="7">
    <source>
        <dbReference type="SAM" id="MobiDB-lite"/>
    </source>
</evidence>
<dbReference type="InterPro" id="IPR021656">
    <property type="entry name" value="C2-C2_1"/>
</dbReference>
<name>A0A668A1R8_9TELE</name>
<protein>
    <submittedName>
        <fullName evidence="9">RPGRIP1 like</fullName>
    </submittedName>
</protein>
<evidence type="ECO:0000259" key="8">
    <source>
        <dbReference type="PROSITE" id="PS50004"/>
    </source>
</evidence>
<dbReference type="OrthoDB" id="2133912at2759"/>
<dbReference type="GO" id="GO:1905515">
    <property type="term" value="P:non-motile cilium assembly"/>
    <property type="evidence" value="ECO:0007669"/>
    <property type="project" value="TreeGrafter"/>
</dbReference>
<dbReference type="SUPFAM" id="SSF49562">
    <property type="entry name" value="C2 domain (Calcium/lipid-binding domain, CaLB)"/>
    <property type="match status" value="2"/>
</dbReference>
<feature type="region of interest" description="Disordered" evidence="7">
    <location>
        <begin position="996"/>
        <end position="1122"/>
    </location>
</feature>
<reference evidence="9" key="3">
    <citation type="submission" date="2025-09" db="UniProtKB">
        <authorList>
            <consortium name="Ensembl"/>
        </authorList>
    </citation>
    <scope>IDENTIFICATION</scope>
</reference>
<feature type="coiled-coil region" evidence="6">
    <location>
        <begin position="332"/>
        <end position="366"/>
    </location>
</feature>
<comment type="subcellular location">
    <subcellularLocation>
        <location evidence="1">Cell projection</location>
        <location evidence="1">Cilium</location>
    </subcellularLocation>
</comment>
<feature type="region of interest" description="Disordered" evidence="7">
    <location>
        <begin position="930"/>
        <end position="951"/>
    </location>
</feature>
<keyword evidence="10" id="KW-1185">Reference proteome</keyword>
<feature type="coiled-coil region" evidence="6">
    <location>
        <begin position="493"/>
        <end position="520"/>
    </location>
</feature>
<dbReference type="FunCoup" id="A0A668A1R8">
    <property type="interactions" value="226"/>
</dbReference>
<dbReference type="InParanoid" id="A0A668A1R8"/>
<keyword evidence="5" id="KW-0966">Cell projection</keyword>
<dbReference type="SMART" id="SM00239">
    <property type="entry name" value="C2"/>
    <property type="match status" value="1"/>
</dbReference>
<feature type="coiled-coil region" evidence="6">
    <location>
        <begin position="206"/>
        <end position="258"/>
    </location>
</feature>
<feature type="compositionally biased region" description="Polar residues" evidence="7">
    <location>
        <begin position="1020"/>
        <end position="1031"/>
    </location>
</feature>
<dbReference type="CTD" id="23322"/>
<dbReference type="GO" id="GO:0009880">
    <property type="term" value="P:embryonic pattern specification"/>
    <property type="evidence" value="ECO:0007669"/>
    <property type="project" value="Ensembl"/>
</dbReference>
<dbReference type="PANTHER" id="PTHR14240:SF1">
    <property type="entry name" value="PROTEIN FANTOM-RELATED"/>
    <property type="match status" value="1"/>
</dbReference>
<dbReference type="InterPro" id="IPR031139">
    <property type="entry name" value="RPGRIP1_fam"/>
</dbReference>
<dbReference type="Ensembl" id="ENSMMDT00005042647.1">
    <property type="protein sequence ID" value="ENSMMDP00005041799.1"/>
    <property type="gene ID" value="ENSMMDG00005019013.1"/>
</dbReference>
<gene>
    <name evidence="9" type="primary">RPGRIP1L</name>
    <name evidence="9" type="synonym">rpgrip1l</name>
</gene>
<evidence type="ECO:0000256" key="2">
    <source>
        <dbReference type="ARBA" id="ARBA00006042"/>
    </source>
</evidence>
<evidence type="ECO:0000313" key="9">
    <source>
        <dbReference type="Ensembl" id="ENSMMDP00005041799.1"/>
    </source>
</evidence>
<dbReference type="GO" id="GO:0005856">
    <property type="term" value="C:cytoskeleton"/>
    <property type="evidence" value="ECO:0007669"/>
    <property type="project" value="UniProtKB-ARBA"/>
</dbReference>
<dbReference type="GeneTree" id="ENSGT00520000055620"/>
<dbReference type="InterPro" id="IPR035892">
    <property type="entry name" value="C2_domain_sf"/>
</dbReference>
<evidence type="ECO:0000256" key="4">
    <source>
        <dbReference type="ARBA" id="ARBA00023069"/>
    </source>
</evidence>
<evidence type="ECO:0000256" key="5">
    <source>
        <dbReference type="ARBA" id="ARBA00023273"/>
    </source>
</evidence>
<dbReference type="InterPro" id="IPR000008">
    <property type="entry name" value="C2_dom"/>
</dbReference>
<reference evidence="9" key="1">
    <citation type="submission" date="2019-06" db="EMBL/GenBank/DDBJ databases">
        <authorList>
            <consortium name="Wellcome Sanger Institute Data Sharing"/>
        </authorList>
    </citation>
    <scope>NUCLEOTIDE SEQUENCE [LARGE SCALE GENOMIC DNA]</scope>
</reference>
<evidence type="ECO:0000313" key="10">
    <source>
        <dbReference type="Proteomes" id="UP000472263"/>
    </source>
</evidence>
<dbReference type="Pfam" id="PF18111">
    <property type="entry name" value="RPGR1_C"/>
    <property type="match status" value="1"/>
</dbReference>
<dbReference type="Pfam" id="PF00168">
    <property type="entry name" value="C2"/>
    <property type="match status" value="1"/>
</dbReference>
<feature type="coiled-coil region" evidence="6">
    <location>
        <begin position="408"/>
        <end position="456"/>
    </location>
</feature>
<keyword evidence="3 6" id="KW-0175">Coiled coil</keyword>
<dbReference type="GO" id="GO:0046548">
    <property type="term" value="P:retinal rod cell development"/>
    <property type="evidence" value="ECO:0007669"/>
    <property type="project" value="TreeGrafter"/>
</dbReference>
<dbReference type="GO" id="GO:0032391">
    <property type="term" value="C:photoreceptor connecting cilium"/>
    <property type="evidence" value="ECO:0007669"/>
    <property type="project" value="TreeGrafter"/>
</dbReference>
<organism evidence="9 10">
    <name type="scientific">Myripristis murdjan</name>
    <name type="common">pinecone soldierfish</name>
    <dbReference type="NCBI Taxonomy" id="586833"/>
    <lineage>
        <taxon>Eukaryota</taxon>
        <taxon>Metazoa</taxon>
        <taxon>Chordata</taxon>
        <taxon>Craniata</taxon>
        <taxon>Vertebrata</taxon>
        <taxon>Euteleostomi</taxon>
        <taxon>Actinopterygii</taxon>
        <taxon>Neopterygii</taxon>
        <taxon>Teleostei</taxon>
        <taxon>Neoteleostei</taxon>
        <taxon>Acanthomorphata</taxon>
        <taxon>Holocentriformes</taxon>
        <taxon>Holocentridae</taxon>
        <taxon>Myripristis</taxon>
    </lineage>
</organism>
<dbReference type="FunFam" id="2.60.40.150:FF:000073">
    <property type="entry name" value="protein fantom isoform X1"/>
    <property type="match status" value="1"/>
</dbReference>
<feature type="region of interest" description="Disordered" evidence="7">
    <location>
        <begin position="151"/>
        <end position="201"/>
    </location>
</feature>
<proteinExistence type="inferred from homology"/>
<feature type="domain" description="C2" evidence="8">
    <location>
        <begin position="761"/>
        <end position="885"/>
    </location>
</feature>
<evidence type="ECO:0000256" key="3">
    <source>
        <dbReference type="ARBA" id="ARBA00023054"/>
    </source>
</evidence>
<dbReference type="GeneID" id="115360494"/>
<keyword evidence="4" id="KW-0969">Cilium</keyword>
<reference evidence="9" key="2">
    <citation type="submission" date="2025-08" db="UniProtKB">
        <authorList>
            <consortium name="Ensembl"/>
        </authorList>
    </citation>
    <scope>IDENTIFICATION</scope>
</reference>
<evidence type="ECO:0000256" key="6">
    <source>
        <dbReference type="SAM" id="Coils"/>
    </source>
</evidence>
<dbReference type="CDD" id="cd00030">
    <property type="entry name" value="C2"/>
    <property type="match status" value="1"/>
</dbReference>
<dbReference type="PANTHER" id="PTHR14240">
    <property type="entry name" value="RETINITIS PIGMENTOSA GTPASE REGULATOR-INTERACTING PROTEIN"/>
    <property type="match status" value="1"/>
</dbReference>
<dbReference type="InterPro" id="IPR041091">
    <property type="entry name" value="RPGRIP1_C"/>
</dbReference>